<dbReference type="InterPro" id="IPR011993">
    <property type="entry name" value="PH-like_dom_sf"/>
</dbReference>
<dbReference type="PROSITE" id="PS50003">
    <property type="entry name" value="PH_DOMAIN"/>
    <property type="match status" value="1"/>
</dbReference>
<keyword evidence="4" id="KW-1185">Reference proteome</keyword>
<dbReference type="SUPFAM" id="SSF50729">
    <property type="entry name" value="PH domain-like"/>
    <property type="match status" value="1"/>
</dbReference>
<dbReference type="SMART" id="SM00233">
    <property type="entry name" value="PH"/>
    <property type="match status" value="1"/>
</dbReference>
<dbReference type="AlphaFoldDB" id="A0A0L0DR04"/>
<organism evidence="3 4">
    <name type="scientific">Thecamonas trahens ATCC 50062</name>
    <dbReference type="NCBI Taxonomy" id="461836"/>
    <lineage>
        <taxon>Eukaryota</taxon>
        <taxon>Apusozoa</taxon>
        <taxon>Apusomonadida</taxon>
        <taxon>Apusomonadidae</taxon>
        <taxon>Thecamonas</taxon>
    </lineage>
</organism>
<gene>
    <name evidence="3" type="ORF">AMSG_01550</name>
</gene>
<dbReference type="Proteomes" id="UP000054408">
    <property type="component" value="Unassembled WGS sequence"/>
</dbReference>
<proteinExistence type="predicted"/>
<name>A0A0L0DR04_THETB</name>
<feature type="domain" description="PH" evidence="2">
    <location>
        <begin position="83"/>
        <end position="262"/>
    </location>
</feature>
<evidence type="ECO:0000256" key="1">
    <source>
        <dbReference type="SAM" id="MobiDB-lite"/>
    </source>
</evidence>
<dbReference type="Gene3D" id="2.30.29.30">
    <property type="entry name" value="Pleckstrin-homology domain (PH domain)/Phosphotyrosine-binding domain (PTB)"/>
    <property type="match status" value="1"/>
</dbReference>
<dbReference type="RefSeq" id="XP_013761600.1">
    <property type="nucleotide sequence ID" value="XM_013906146.1"/>
</dbReference>
<evidence type="ECO:0000259" key="2">
    <source>
        <dbReference type="PROSITE" id="PS50003"/>
    </source>
</evidence>
<dbReference type="GeneID" id="25561296"/>
<protein>
    <recommendedName>
        <fullName evidence="2">PH domain-containing protein</fullName>
    </recommendedName>
</protein>
<feature type="region of interest" description="Disordered" evidence="1">
    <location>
        <begin position="192"/>
        <end position="229"/>
    </location>
</feature>
<reference evidence="3 4" key="1">
    <citation type="submission" date="2010-05" db="EMBL/GenBank/DDBJ databases">
        <title>The Genome Sequence of Thecamonas trahens ATCC 50062.</title>
        <authorList>
            <consortium name="The Broad Institute Genome Sequencing Platform"/>
            <person name="Russ C."/>
            <person name="Cuomo C."/>
            <person name="Shea T."/>
            <person name="Young S.K."/>
            <person name="Zeng Q."/>
            <person name="Koehrsen M."/>
            <person name="Haas B."/>
            <person name="Borodovsky M."/>
            <person name="Guigo R."/>
            <person name="Alvarado L."/>
            <person name="Berlin A."/>
            <person name="Bochicchio J."/>
            <person name="Borenstein D."/>
            <person name="Chapman S."/>
            <person name="Chen Z."/>
            <person name="Freedman E."/>
            <person name="Gellesch M."/>
            <person name="Goldberg J."/>
            <person name="Griggs A."/>
            <person name="Gujja S."/>
            <person name="Heilman E."/>
            <person name="Heiman D."/>
            <person name="Hepburn T."/>
            <person name="Howarth C."/>
            <person name="Jen D."/>
            <person name="Larson L."/>
            <person name="Mehta T."/>
            <person name="Park D."/>
            <person name="Pearson M."/>
            <person name="Roberts A."/>
            <person name="Saif S."/>
            <person name="Shenoy N."/>
            <person name="Sisk P."/>
            <person name="Stolte C."/>
            <person name="Sykes S."/>
            <person name="Thomson T."/>
            <person name="Walk T."/>
            <person name="White J."/>
            <person name="Yandava C."/>
            <person name="Burger G."/>
            <person name="Gray M.W."/>
            <person name="Holland P.W.H."/>
            <person name="King N."/>
            <person name="Lang F.B.F."/>
            <person name="Roger A.J."/>
            <person name="Ruiz-Trillo I."/>
            <person name="Lander E."/>
            <person name="Nusbaum C."/>
        </authorList>
    </citation>
    <scope>NUCLEOTIDE SEQUENCE [LARGE SCALE GENOMIC DNA]</scope>
    <source>
        <strain evidence="3 4">ATCC 50062</strain>
    </source>
</reference>
<evidence type="ECO:0000313" key="3">
    <source>
        <dbReference type="EMBL" id="KNC54700.1"/>
    </source>
</evidence>
<accession>A0A0L0DR04</accession>
<evidence type="ECO:0000313" key="4">
    <source>
        <dbReference type="Proteomes" id="UP000054408"/>
    </source>
</evidence>
<dbReference type="EMBL" id="GL349438">
    <property type="protein sequence ID" value="KNC54700.1"/>
    <property type="molecule type" value="Genomic_DNA"/>
</dbReference>
<feature type="compositionally biased region" description="Basic residues" evidence="1">
    <location>
        <begin position="201"/>
        <end position="213"/>
    </location>
</feature>
<sequence>MSDEGPAVLVAAFRTELGETQVPSGPRPVAAPSTENAVVAAQAVDVVIGPGMLPGWEDGRPVVARTGFIRGARAPSVVARPLATVSDAWMVVTVAKVKDKACGLVAGALKKPKLRWVAVVKEHLFVLRDLADYYAKQSLKRAAKIILPLRECELLEDAPGSIDKEYADCMEGAAVAEDEASRKAEMERMNAAMASTTPHASARHRPRRSRRRARGGDRPDTLPVSRHTHTFELRRGNKVFVFGLPTDALRRTWVKALHVIITKP</sequence>
<dbReference type="InterPro" id="IPR001849">
    <property type="entry name" value="PH_domain"/>
</dbReference>